<dbReference type="Gene3D" id="1.10.443.10">
    <property type="entry name" value="Intergrase catalytic core"/>
    <property type="match status" value="1"/>
</dbReference>
<evidence type="ECO:0000256" key="1">
    <source>
        <dbReference type="ARBA" id="ARBA00023172"/>
    </source>
</evidence>
<reference evidence="2 3" key="1">
    <citation type="journal article" date="2019" name="Environ. Microbiol.">
        <title>Species interactions and distinct microbial communities in high Arctic permafrost affected cryosols are associated with the CH4 and CO2 gas fluxes.</title>
        <authorList>
            <person name="Altshuler I."/>
            <person name="Hamel J."/>
            <person name="Turney S."/>
            <person name="Magnuson E."/>
            <person name="Levesque R."/>
            <person name="Greer C."/>
            <person name="Whyte L.G."/>
        </authorList>
    </citation>
    <scope>NUCLEOTIDE SEQUENCE [LARGE SCALE GENOMIC DNA]</scope>
    <source>
        <strain evidence="2 3">OWC5</strain>
    </source>
</reference>
<dbReference type="AlphaFoldDB" id="A0A502IEI8"/>
<protein>
    <recommendedName>
        <fullName evidence="4">Integrase</fullName>
    </recommendedName>
</protein>
<dbReference type="EMBL" id="RCZA01000004">
    <property type="protein sequence ID" value="TPG84805.1"/>
    <property type="molecule type" value="Genomic_DNA"/>
</dbReference>
<accession>A0A502IEI8</accession>
<evidence type="ECO:0008006" key="4">
    <source>
        <dbReference type="Google" id="ProtNLM"/>
    </source>
</evidence>
<comment type="caution">
    <text evidence="2">The sequence shown here is derived from an EMBL/GenBank/DDBJ whole genome shotgun (WGS) entry which is preliminary data.</text>
</comment>
<dbReference type="InterPro" id="IPR011010">
    <property type="entry name" value="DNA_brk_join_enz"/>
</dbReference>
<evidence type="ECO:0000313" key="2">
    <source>
        <dbReference type="EMBL" id="TPG84805.1"/>
    </source>
</evidence>
<keyword evidence="1" id="KW-0233">DNA recombination</keyword>
<dbReference type="SUPFAM" id="SSF56349">
    <property type="entry name" value="DNA breaking-rejoining enzymes"/>
    <property type="match status" value="1"/>
</dbReference>
<sequence length="769" mass="88175">MVRAKAANETSIAQPQVSDLVAAMELAKKQPFYYRRKAIREMSGIASHETLINAPKWLVKGSNFHSNIWYVNFFGDKRPCIEVDFNIQLSDGSLLTDGQHSDTLYWIKVFLVVQNHPRYNSQTRKTPEYEQTKFISALQFIDWIILNDDQFDVANNRLSLVTLSDIKSYLNTTLGTPTSDRVYSYPQRLSQWLKANIETLSETEYTEGLKQWPYLRNLPSVQDRVLDLDETQLLKARVWIKSRKQYSLRDGNAFFNPSSFQQIAYKNTLYGRSLKFRTVEDLRMTDIPRREYPGVPVAKSAIDGTSLYEINHALLVLKKICVVAAHYSDRGINPSGLSAIRASDVFSYVQTPKEKGRYNTLPHKMVIKLLGDCFQYYTDNARSVFSRVICFFKNKESLQRLKKQRYAAYDAAIASQIPCDTADSLRPSTWIARDKYSDQSAYLLSLRANESLYEMYRITLGCFQVIVGSLTSKRQGEILDLDVGDCLEPMVDPNVPGNEDIAYCMRYFARKTGARGVKEIALIGITHNIAKMIWDFIKFHNELAKMNLVSNQGQLLKKALHRNLAFSDLTPTSYNDVIDTVCDYFETPTIELNGVPHRYYVRQHQLRRFCALAFYHADQHGRIEIIQHLLGHSDPEHAYHYISDTVPGAVLLEAKAQRITEELLSGINGIAGLNSVKAYLLEKFQSSDILLKTTEEFSADYEELIAEKIFSASETADYFTRQSLIFQEVAKMLDAKFIDLQPEFFTYRDPVDGDVKTFKLFIKLSENLT</sequence>
<organism evidence="2 3">
    <name type="scientific">Pseudomonas mandelii</name>
    <dbReference type="NCBI Taxonomy" id="75612"/>
    <lineage>
        <taxon>Bacteria</taxon>
        <taxon>Pseudomonadati</taxon>
        <taxon>Pseudomonadota</taxon>
        <taxon>Gammaproteobacteria</taxon>
        <taxon>Pseudomonadales</taxon>
        <taxon>Pseudomonadaceae</taxon>
        <taxon>Pseudomonas</taxon>
    </lineage>
</organism>
<dbReference type="GO" id="GO:0003677">
    <property type="term" value="F:DNA binding"/>
    <property type="evidence" value="ECO:0007669"/>
    <property type="project" value="InterPro"/>
</dbReference>
<evidence type="ECO:0000313" key="3">
    <source>
        <dbReference type="Proteomes" id="UP000320914"/>
    </source>
</evidence>
<name>A0A502IEI8_9PSED</name>
<dbReference type="GO" id="GO:0015074">
    <property type="term" value="P:DNA integration"/>
    <property type="evidence" value="ECO:0007669"/>
    <property type="project" value="InterPro"/>
</dbReference>
<dbReference type="Proteomes" id="UP000320914">
    <property type="component" value="Unassembled WGS sequence"/>
</dbReference>
<proteinExistence type="predicted"/>
<gene>
    <name evidence="2" type="ORF">EAH74_12345</name>
</gene>
<dbReference type="RefSeq" id="WP_140678676.1">
    <property type="nucleotide sequence ID" value="NZ_RCZA01000004.1"/>
</dbReference>
<dbReference type="GO" id="GO:0006310">
    <property type="term" value="P:DNA recombination"/>
    <property type="evidence" value="ECO:0007669"/>
    <property type="project" value="UniProtKB-KW"/>
</dbReference>
<dbReference type="InterPro" id="IPR013762">
    <property type="entry name" value="Integrase-like_cat_sf"/>
</dbReference>